<feature type="region of interest" description="Disordered" evidence="2">
    <location>
        <begin position="511"/>
        <end position="530"/>
    </location>
</feature>
<evidence type="ECO:0000256" key="2">
    <source>
        <dbReference type="SAM" id="MobiDB-lite"/>
    </source>
</evidence>
<keyword evidence="5" id="KW-1185">Reference proteome</keyword>
<feature type="compositionally biased region" description="Basic and acidic residues" evidence="2">
    <location>
        <begin position="511"/>
        <end position="520"/>
    </location>
</feature>
<dbReference type="SUPFAM" id="SSF53720">
    <property type="entry name" value="ALDH-like"/>
    <property type="match status" value="1"/>
</dbReference>
<comment type="caution">
    <text evidence="4">The sequence shown here is derived from an EMBL/GenBank/DDBJ whole genome shotgun (WGS) entry which is preliminary data.</text>
</comment>
<evidence type="ECO:0000313" key="4">
    <source>
        <dbReference type="EMBL" id="MFB9207721.1"/>
    </source>
</evidence>
<evidence type="ECO:0000259" key="3">
    <source>
        <dbReference type="Pfam" id="PF00171"/>
    </source>
</evidence>
<dbReference type="Proteomes" id="UP001589647">
    <property type="component" value="Unassembled WGS sequence"/>
</dbReference>
<dbReference type="InterPro" id="IPR044151">
    <property type="entry name" value="ALDH_KGSADH"/>
</dbReference>
<name>A0ABV5IT28_9ACTN</name>
<gene>
    <name evidence="4" type="ORF">ACFFV7_41520</name>
</gene>
<proteinExistence type="predicted"/>
<dbReference type="InterPro" id="IPR016161">
    <property type="entry name" value="Ald_DH/histidinol_DH"/>
</dbReference>
<protein>
    <submittedName>
        <fullName evidence="4">Aldehyde dehydrogenase (NADP(+))</fullName>
    </submittedName>
</protein>
<dbReference type="InterPro" id="IPR016162">
    <property type="entry name" value="Ald_DH_N"/>
</dbReference>
<dbReference type="InterPro" id="IPR015590">
    <property type="entry name" value="Aldehyde_DH_dom"/>
</dbReference>
<dbReference type="InterPro" id="IPR050740">
    <property type="entry name" value="Aldehyde_DH_Superfamily"/>
</dbReference>
<keyword evidence="1" id="KW-0560">Oxidoreductase</keyword>
<organism evidence="4 5">
    <name type="scientific">Nonomuraea spiralis</name>
    <dbReference type="NCBI Taxonomy" id="46182"/>
    <lineage>
        <taxon>Bacteria</taxon>
        <taxon>Bacillati</taxon>
        <taxon>Actinomycetota</taxon>
        <taxon>Actinomycetes</taxon>
        <taxon>Streptosporangiales</taxon>
        <taxon>Streptosporangiaceae</taxon>
        <taxon>Nonomuraea</taxon>
    </lineage>
</organism>
<dbReference type="PANTHER" id="PTHR43353:SF3">
    <property type="entry name" value="ALDEHYDE DEHYDROGENASE-RELATED"/>
    <property type="match status" value="1"/>
</dbReference>
<dbReference type="CDD" id="cd07129">
    <property type="entry name" value="ALDH_KGSADH"/>
    <property type="match status" value="1"/>
</dbReference>
<evidence type="ECO:0000256" key="1">
    <source>
        <dbReference type="ARBA" id="ARBA00023002"/>
    </source>
</evidence>
<feature type="domain" description="Aldehyde dehydrogenase" evidence="3">
    <location>
        <begin position="10"/>
        <end position="410"/>
    </location>
</feature>
<dbReference type="PANTHER" id="PTHR43353">
    <property type="entry name" value="SUCCINATE-SEMIALDEHYDE DEHYDROGENASE, MITOCHONDRIAL"/>
    <property type="match status" value="1"/>
</dbReference>
<dbReference type="EMBL" id="JBHMEI010000063">
    <property type="protein sequence ID" value="MFB9207721.1"/>
    <property type="molecule type" value="Genomic_DNA"/>
</dbReference>
<dbReference type="RefSeq" id="WP_189651232.1">
    <property type="nucleotide sequence ID" value="NZ_BMRC01000018.1"/>
</dbReference>
<dbReference type="Gene3D" id="3.40.309.10">
    <property type="entry name" value="Aldehyde Dehydrogenase, Chain A, domain 2"/>
    <property type="match status" value="1"/>
</dbReference>
<accession>A0ABV5IT28</accession>
<dbReference type="Pfam" id="PF00171">
    <property type="entry name" value="Aldedh"/>
    <property type="match status" value="1"/>
</dbReference>
<sequence length="530" mass="54184">MNTATNNATSDVVSVDPRTGEVVEVVGAESTPAEVAARCAAAASAVPALAALGVAGRAALLRDMAAELEKAGETILTLADRESALGLPRLTGELARTCAQLRFLADVVTEGSHLGVVIDHADPAAVPPCPDLRRMMVPRGPVAVFGASNFPLAFSVPGGDTASALAAGCPVVVKAHPAHPATSLATYGALLNAAVRAGVPDAVSLVHGQAAGVALVTDPRVTAVAFTGSVRGGRALFDLAAARPEPIPFFGELGSVNPLVVTPAAAVERGASIAEGLLGSFTLGTGQFCTKPGLAFVPAGEHGTALQEALAARGADAPAGTMLTRNILAAYAEGVRELAAQPGVQVLAGAEPRDLDGRATPTVLRVPGTMFGEALTGECFGPVIVLVEYDTEEELLALLGRLPGSLTATLHMGEGEEDLPRRVIDVVTRRTGRVVCDGYPTGVAVSWAMNHSGPYPAATDSAHTSVGASAVQRFLRPIAYQDTPQRLLPPELRDDNPLGVPRRVDGVLAVKETDTADHGTEFGPDGSRQV</sequence>
<evidence type="ECO:0000313" key="5">
    <source>
        <dbReference type="Proteomes" id="UP001589647"/>
    </source>
</evidence>
<dbReference type="InterPro" id="IPR016163">
    <property type="entry name" value="Ald_DH_C"/>
</dbReference>
<reference evidence="4 5" key="1">
    <citation type="submission" date="2024-09" db="EMBL/GenBank/DDBJ databases">
        <authorList>
            <person name="Sun Q."/>
            <person name="Mori K."/>
        </authorList>
    </citation>
    <scope>NUCLEOTIDE SEQUENCE [LARGE SCALE GENOMIC DNA]</scope>
    <source>
        <strain evidence="4 5">CCM 3426</strain>
    </source>
</reference>
<dbReference type="Gene3D" id="3.40.605.10">
    <property type="entry name" value="Aldehyde Dehydrogenase, Chain A, domain 1"/>
    <property type="match status" value="1"/>
</dbReference>